<feature type="domain" description="DUF4142" evidence="2">
    <location>
        <begin position="65"/>
        <end position="199"/>
    </location>
</feature>
<dbReference type="RefSeq" id="WP_029633430.1">
    <property type="nucleotide sequence ID" value="NZ_JACJTA010000010.1"/>
</dbReference>
<dbReference type="PROSITE" id="PS51257">
    <property type="entry name" value="PROKAR_LIPOPROTEIN"/>
    <property type="match status" value="1"/>
</dbReference>
<gene>
    <name evidence="3" type="ORF">H6G81_07130</name>
</gene>
<dbReference type="InterPro" id="IPR025419">
    <property type="entry name" value="DUF4142"/>
</dbReference>
<keyword evidence="4" id="KW-1185">Reference proteome</keyword>
<dbReference type="InterPro" id="IPR012347">
    <property type="entry name" value="Ferritin-like"/>
</dbReference>
<reference evidence="3 4" key="1">
    <citation type="journal article" date="2020" name="ISME J.">
        <title>Comparative genomics reveals insights into cyanobacterial evolution and habitat adaptation.</title>
        <authorList>
            <person name="Chen M.Y."/>
            <person name="Teng W.K."/>
            <person name="Zhao L."/>
            <person name="Hu C.X."/>
            <person name="Zhou Y.K."/>
            <person name="Han B.P."/>
            <person name="Song L.R."/>
            <person name="Shu W.S."/>
        </authorList>
    </citation>
    <scope>NUCLEOTIDE SEQUENCE [LARGE SCALE GENOMIC DNA]</scope>
    <source>
        <strain evidence="3 4">FACHB-248</strain>
    </source>
</reference>
<accession>A0ABR8GMZ9</accession>
<feature type="region of interest" description="Disordered" evidence="1">
    <location>
        <begin position="37"/>
        <end position="57"/>
    </location>
</feature>
<dbReference type="EMBL" id="JACJTA010000010">
    <property type="protein sequence ID" value="MBD2604311.1"/>
    <property type="molecule type" value="Genomic_DNA"/>
</dbReference>
<comment type="caution">
    <text evidence="3">The sequence shown here is derived from an EMBL/GenBank/DDBJ whole genome shotgun (WGS) entry which is preliminary data.</text>
</comment>
<dbReference type="PANTHER" id="PTHR38593:SF1">
    <property type="entry name" value="BLR2558 PROTEIN"/>
    <property type="match status" value="1"/>
</dbReference>
<evidence type="ECO:0000256" key="1">
    <source>
        <dbReference type="SAM" id="MobiDB-lite"/>
    </source>
</evidence>
<dbReference type="Gene3D" id="1.20.1260.10">
    <property type="match status" value="1"/>
</dbReference>
<evidence type="ECO:0000313" key="3">
    <source>
        <dbReference type="EMBL" id="MBD2604311.1"/>
    </source>
</evidence>
<protein>
    <submittedName>
        <fullName evidence="3">DUF4142 domain-containing protein</fullName>
    </submittedName>
</protein>
<proteinExistence type="predicted"/>
<organism evidence="3 4">
    <name type="scientific">Scytonema hofmannii FACHB-248</name>
    <dbReference type="NCBI Taxonomy" id="1842502"/>
    <lineage>
        <taxon>Bacteria</taxon>
        <taxon>Bacillati</taxon>
        <taxon>Cyanobacteriota</taxon>
        <taxon>Cyanophyceae</taxon>
        <taxon>Nostocales</taxon>
        <taxon>Scytonemataceae</taxon>
        <taxon>Scytonema</taxon>
    </lineage>
</organism>
<name>A0ABR8GMZ9_9CYAN</name>
<evidence type="ECO:0000313" key="4">
    <source>
        <dbReference type="Proteomes" id="UP000660380"/>
    </source>
</evidence>
<sequence>MLNHKRKFINTFILLPAFIGFSIGSCSNVAQSIRAENTPGINSPSGNTTLPPRTTNSLPSLSPLDQKFITKVAQNDMTVIKISNLALQKSKIPAVRDFARQMIQEYTDSSKQLMQIAKVKGFKLPENISSENPSLLMDLKQLSDDNFNRAYMDSQVQAHSKTYEEFQNYLKQGQDSKLKAFATKMSPVVAKHLQNAQSIKNGL</sequence>
<dbReference type="PANTHER" id="PTHR38593">
    <property type="entry name" value="BLR2558 PROTEIN"/>
    <property type="match status" value="1"/>
</dbReference>
<dbReference type="Proteomes" id="UP000660380">
    <property type="component" value="Unassembled WGS sequence"/>
</dbReference>
<dbReference type="Pfam" id="PF13628">
    <property type="entry name" value="DUF4142"/>
    <property type="match status" value="1"/>
</dbReference>
<evidence type="ECO:0000259" key="2">
    <source>
        <dbReference type="Pfam" id="PF13628"/>
    </source>
</evidence>